<reference evidence="1 2" key="1">
    <citation type="submission" date="2020-08" db="EMBL/GenBank/DDBJ databases">
        <title>Genomic Encyclopedia of Type Strains, Phase III (KMG-III): the genomes of soil and plant-associated and newly described type strains.</title>
        <authorList>
            <person name="Whitman W."/>
        </authorList>
    </citation>
    <scope>NUCLEOTIDE SEQUENCE [LARGE SCALE GENOMIC DNA]</scope>
    <source>
        <strain evidence="1 2">CECT 8280</strain>
    </source>
</reference>
<sequence>MVLSQLRQSVIERIMHGWSPQQIAGRMRLERHPI</sequence>
<comment type="caution">
    <text evidence="1">The sequence shown here is derived from an EMBL/GenBank/DDBJ whole genome shotgun (WGS) entry which is preliminary data.</text>
</comment>
<name>A0ABR6GLH5_9HYPH</name>
<keyword evidence="2" id="KW-1185">Reference proteome</keyword>
<accession>A0ABR6GLH5</accession>
<gene>
    <name evidence="1" type="ORF">FHS25_006855</name>
</gene>
<proteinExistence type="predicted"/>
<evidence type="ECO:0000313" key="1">
    <source>
        <dbReference type="EMBL" id="MBB3166338.1"/>
    </source>
</evidence>
<protein>
    <submittedName>
        <fullName evidence="1">IS30 family transposase</fullName>
    </submittedName>
</protein>
<dbReference type="EMBL" id="JACHXX010000016">
    <property type="protein sequence ID" value="MBB3166338.1"/>
    <property type="molecule type" value="Genomic_DNA"/>
</dbReference>
<organism evidence="1 2">
    <name type="scientific">Rhizobium laguerreae</name>
    <dbReference type="NCBI Taxonomy" id="1076926"/>
    <lineage>
        <taxon>Bacteria</taxon>
        <taxon>Pseudomonadati</taxon>
        <taxon>Pseudomonadota</taxon>
        <taxon>Alphaproteobacteria</taxon>
        <taxon>Hyphomicrobiales</taxon>
        <taxon>Rhizobiaceae</taxon>
        <taxon>Rhizobium/Agrobacterium group</taxon>
        <taxon>Rhizobium</taxon>
    </lineage>
</organism>
<evidence type="ECO:0000313" key="2">
    <source>
        <dbReference type="Proteomes" id="UP000542811"/>
    </source>
</evidence>
<dbReference type="Proteomes" id="UP000542811">
    <property type="component" value="Unassembled WGS sequence"/>
</dbReference>